<proteinExistence type="predicted"/>
<dbReference type="PANTHER" id="PTHR21666">
    <property type="entry name" value="PEPTIDASE-RELATED"/>
    <property type="match status" value="1"/>
</dbReference>
<reference evidence="4 5" key="1">
    <citation type="journal article" date="2017" name="BMC Genomics">
        <title>Comparative genomic and phylogenomic analyses of the Bifidobacteriaceae family.</title>
        <authorList>
            <person name="Lugli G.A."/>
            <person name="Milani C."/>
            <person name="Turroni F."/>
            <person name="Duranti S."/>
            <person name="Mancabelli L."/>
            <person name="Mangifesta M."/>
            <person name="Ferrario C."/>
            <person name="Modesto M."/>
            <person name="Mattarelli P."/>
            <person name="Jiri K."/>
            <person name="van Sinderen D."/>
            <person name="Ventura M."/>
        </authorList>
    </citation>
    <scope>NUCLEOTIDE SEQUENCE [LARGE SCALE GENOMIC DNA]</scope>
    <source>
        <strain evidence="4 5">DSM 24742</strain>
    </source>
</reference>
<dbReference type="SUPFAM" id="SSF51261">
    <property type="entry name" value="Duplicated hybrid motif"/>
    <property type="match status" value="1"/>
</dbReference>
<feature type="chain" id="PRO_5012898738" evidence="2">
    <location>
        <begin position="24"/>
        <end position="441"/>
    </location>
</feature>
<dbReference type="InterPro" id="IPR011055">
    <property type="entry name" value="Dup_hybrid_motif"/>
</dbReference>
<evidence type="ECO:0000313" key="4">
    <source>
        <dbReference type="EMBL" id="OZG53273.1"/>
    </source>
</evidence>
<protein>
    <submittedName>
        <fullName evidence="4">Peptidase, M23 family</fullName>
    </submittedName>
</protein>
<dbReference type="PANTHER" id="PTHR21666:SF270">
    <property type="entry name" value="MUREIN HYDROLASE ACTIVATOR ENVC"/>
    <property type="match status" value="1"/>
</dbReference>
<feature type="signal peptide" evidence="2">
    <location>
        <begin position="1"/>
        <end position="23"/>
    </location>
</feature>
<feature type="compositionally biased region" description="Polar residues" evidence="1">
    <location>
        <begin position="377"/>
        <end position="388"/>
    </location>
</feature>
<keyword evidence="2" id="KW-0732">Signal</keyword>
<evidence type="ECO:0000256" key="2">
    <source>
        <dbReference type="SAM" id="SignalP"/>
    </source>
</evidence>
<accession>A0A261F2I3</accession>
<evidence type="ECO:0000256" key="1">
    <source>
        <dbReference type="SAM" id="MobiDB-lite"/>
    </source>
</evidence>
<dbReference type="EMBL" id="MWWR01000002">
    <property type="protein sequence ID" value="OZG53273.1"/>
    <property type="molecule type" value="Genomic_DNA"/>
</dbReference>
<dbReference type="CDD" id="cd12797">
    <property type="entry name" value="M23_peptidase"/>
    <property type="match status" value="1"/>
</dbReference>
<dbReference type="Proteomes" id="UP000216725">
    <property type="component" value="Unassembled WGS sequence"/>
</dbReference>
<dbReference type="AlphaFoldDB" id="A0A261F2I3"/>
<feature type="compositionally biased region" description="Basic and acidic residues" evidence="1">
    <location>
        <begin position="340"/>
        <end position="352"/>
    </location>
</feature>
<sequence>MVVAACTVAVFAASLLVPFLVSVAGKHVASRSADGPGCDADSDLAPPPSAVVPEGTSDAEPVAPADAEVVVTDVIEPDTVPRSVLRSKPTVALDSPCAAGLSWPIRSGAAPSEPTPAGVSDGALASDDAPTSDGAVTSQGAVASDDTMPSRGAATSGDAVASEADAPTILDDFDDPGKPWLAGHRGVDLAAAPGTPILAPADATVRFSGMVAGKNVVSLSLGGDLVTTFEPATGVEPVGAAVRRGQVVAHVDGGSDHCADQCLHWGLRRGKKTYLDPAAYVSRSRIVLKPTSLEPGFERMSGALLVRMHLGKEIGAFSAVRIASARALLSAVPLNPRADVNPRDAVNPRDDADSPVTAGYRIRNSRMHGSRMRGSRTQRTGTQGSGMTASRDGTPPGWTRPYRFRFGSPHPERPSGSGSSAQSGEPVGNARRCARCGHIVT</sequence>
<dbReference type="Pfam" id="PF01551">
    <property type="entry name" value="Peptidase_M23"/>
    <property type="match status" value="1"/>
</dbReference>
<feature type="domain" description="M23ase beta-sheet core" evidence="3">
    <location>
        <begin position="183"/>
        <end position="276"/>
    </location>
</feature>
<evidence type="ECO:0000259" key="3">
    <source>
        <dbReference type="Pfam" id="PF01551"/>
    </source>
</evidence>
<name>A0A261F2I3_9BIFI</name>
<dbReference type="GO" id="GO:0004222">
    <property type="term" value="F:metalloendopeptidase activity"/>
    <property type="evidence" value="ECO:0007669"/>
    <property type="project" value="TreeGrafter"/>
</dbReference>
<dbReference type="Gene3D" id="2.70.70.10">
    <property type="entry name" value="Glucose Permease (Domain IIA)"/>
    <property type="match status" value="1"/>
</dbReference>
<gene>
    <name evidence="4" type="ORF">PSRA_0080</name>
</gene>
<organism evidence="4 5">
    <name type="scientific">Pseudoscardovia radai</name>
    <dbReference type="NCBI Taxonomy" id="987066"/>
    <lineage>
        <taxon>Bacteria</taxon>
        <taxon>Bacillati</taxon>
        <taxon>Actinomycetota</taxon>
        <taxon>Actinomycetes</taxon>
        <taxon>Bifidobacteriales</taxon>
        <taxon>Bifidobacteriaceae</taxon>
        <taxon>Pseudoscardovia</taxon>
    </lineage>
</organism>
<keyword evidence="5" id="KW-1185">Reference proteome</keyword>
<evidence type="ECO:0000313" key="5">
    <source>
        <dbReference type="Proteomes" id="UP000216725"/>
    </source>
</evidence>
<dbReference type="InterPro" id="IPR050570">
    <property type="entry name" value="Cell_wall_metabolism_enzyme"/>
</dbReference>
<feature type="region of interest" description="Disordered" evidence="1">
    <location>
        <begin position="104"/>
        <end position="161"/>
    </location>
</feature>
<comment type="caution">
    <text evidence="4">The sequence shown here is derived from an EMBL/GenBank/DDBJ whole genome shotgun (WGS) entry which is preliminary data.</text>
</comment>
<feature type="region of interest" description="Disordered" evidence="1">
    <location>
        <begin position="340"/>
        <end position="430"/>
    </location>
</feature>
<feature type="compositionally biased region" description="Basic residues" evidence="1">
    <location>
        <begin position="363"/>
        <end position="376"/>
    </location>
</feature>
<feature type="region of interest" description="Disordered" evidence="1">
    <location>
        <begin position="31"/>
        <end position="62"/>
    </location>
</feature>
<dbReference type="InterPro" id="IPR016047">
    <property type="entry name" value="M23ase_b-sheet_dom"/>
</dbReference>